<keyword evidence="3" id="KW-1185">Reference proteome</keyword>
<organism evidence="2 3">
    <name type="scientific">Kitasatospora cathayae</name>
    <dbReference type="NCBI Taxonomy" id="3004092"/>
    <lineage>
        <taxon>Bacteria</taxon>
        <taxon>Bacillati</taxon>
        <taxon>Actinomycetota</taxon>
        <taxon>Actinomycetes</taxon>
        <taxon>Kitasatosporales</taxon>
        <taxon>Streptomycetaceae</taxon>
        <taxon>Kitasatospora</taxon>
    </lineage>
</organism>
<evidence type="ECO:0000313" key="2">
    <source>
        <dbReference type="EMBL" id="WBP91906.1"/>
    </source>
</evidence>
<evidence type="ECO:0000313" key="3">
    <source>
        <dbReference type="Proteomes" id="UP001212821"/>
    </source>
</evidence>
<feature type="region of interest" description="Disordered" evidence="1">
    <location>
        <begin position="95"/>
        <end position="121"/>
    </location>
</feature>
<proteinExistence type="predicted"/>
<dbReference type="EMBL" id="CP115450">
    <property type="protein sequence ID" value="WBP91906.1"/>
    <property type="molecule type" value="Genomic_DNA"/>
</dbReference>
<dbReference type="RefSeq" id="WP_270151490.1">
    <property type="nucleotide sequence ID" value="NZ_CP115450.1"/>
</dbReference>
<sequence length="164" mass="17559">MRTALDADALRRTPALLALPTNARPDDDGSVLARRPATDTAPEVTYRRGAEDNLLIELVLGLGDAYLGAPAATPLDPRHRLVTTKYNPGRIWTAEGESSRRGRARRRAGTGPRGARCTPPGSCSPELHVISAEASRRAGVASGTALRRLHRSPVTACGHLRKIE</sequence>
<reference evidence="3" key="1">
    <citation type="submission" date="2022-12" db="EMBL/GenBank/DDBJ databases">
        <authorList>
            <person name="Mo P."/>
        </authorList>
    </citation>
    <scope>NUCLEOTIDE SEQUENCE [LARGE SCALE GENOMIC DNA]</scope>
    <source>
        <strain evidence="3">HUAS 3-15</strain>
    </source>
</reference>
<dbReference type="Proteomes" id="UP001212821">
    <property type="component" value="Chromosome"/>
</dbReference>
<gene>
    <name evidence="2" type="ORF">O1G21_01740</name>
</gene>
<protein>
    <submittedName>
        <fullName evidence="2">Uncharacterized protein</fullName>
    </submittedName>
</protein>
<accession>A0ABY7QGK9</accession>
<name>A0ABY7QGK9_9ACTN</name>
<evidence type="ECO:0000256" key="1">
    <source>
        <dbReference type="SAM" id="MobiDB-lite"/>
    </source>
</evidence>